<protein>
    <recommendedName>
        <fullName evidence="2">DUF932 domain-containing protein</fullName>
    </recommendedName>
</protein>
<evidence type="ECO:0000313" key="1">
    <source>
        <dbReference type="EMBL" id="DAE21456.1"/>
    </source>
</evidence>
<dbReference type="EMBL" id="BK015712">
    <property type="protein sequence ID" value="DAE21456.1"/>
    <property type="molecule type" value="Genomic_DNA"/>
</dbReference>
<accession>A0A8S5QQV4</accession>
<proteinExistence type="predicted"/>
<dbReference type="Pfam" id="PF06067">
    <property type="entry name" value="DUF932"/>
    <property type="match status" value="1"/>
</dbReference>
<reference evidence="1" key="1">
    <citation type="journal article" date="2021" name="Proc. Natl. Acad. Sci. U.S.A.">
        <title>A Catalog of Tens of Thousands of Viruses from Human Metagenomes Reveals Hidden Associations with Chronic Diseases.</title>
        <authorList>
            <person name="Tisza M.J."/>
            <person name="Buck C.B."/>
        </authorList>
    </citation>
    <scope>NUCLEOTIDE SEQUENCE</scope>
    <source>
        <strain evidence="1">CtgXL3</strain>
    </source>
</reference>
<evidence type="ECO:0008006" key="2">
    <source>
        <dbReference type="Google" id="ProtNLM"/>
    </source>
</evidence>
<dbReference type="InterPro" id="IPR026325">
    <property type="entry name" value="DUF932"/>
</dbReference>
<organism evidence="1">
    <name type="scientific">Myoviridae sp. ctgXL3</name>
    <dbReference type="NCBI Taxonomy" id="2826681"/>
    <lineage>
        <taxon>Viruses</taxon>
        <taxon>Duplodnaviria</taxon>
        <taxon>Heunggongvirae</taxon>
        <taxon>Uroviricota</taxon>
        <taxon>Caudoviricetes</taxon>
    </lineage>
</organism>
<sequence>MAVKFRVRPENSVSNIPVPFETERQREILIPNKDKLTLEDLYNKSRDIQSKCQDASVILTTPDTVHYDSDRDEFSFVTDEGVFHTLVTDHSKSQMCNRLGIPVRFLQRLQGAGLHELASENINTLFTTGDMKPLFLRMYTDTDRRYLRGMLTPSYSPMDTDVVLDSVMESVAGTDIENYKVKSFTLTPERFHTRLTGPKLNIPGEDLYSGIQIDSSDVGKSSLSVKYLIYKLVCKNGLMVAKKDFTLFERVHKGMSPLEFRDKFVSSIERLPELVAVAEHLITSTITKGETYDFENMEEDVMTHFIKSVKHKTALSDKSMDKVIELMQTRYTPTRWGLINSITEVAQDFTLSRRLELEKIAGDMLLVA</sequence>
<name>A0A8S5QQV4_9CAUD</name>